<name>A0AAW6RP93_9BURK</name>
<feature type="domain" description="N-acetyltransferase" evidence="1">
    <location>
        <begin position="18"/>
        <end position="149"/>
    </location>
</feature>
<dbReference type="SUPFAM" id="SSF55729">
    <property type="entry name" value="Acyl-CoA N-acyltransferases (Nat)"/>
    <property type="match status" value="1"/>
</dbReference>
<proteinExistence type="predicted"/>
<gene>
    <name evidence="2" type="ORF">QB898_11125</name>
</gene>
<dbReference type="InterPro" id="IPR016181">
    <property type="entry name" value="Acyl_CoA_acyltransferase"/>
</dbReference>
<evidence type="ECO:0000259" key="1">
    <source>
        <dbReference type="Pfam" id="PF13302"/>
    </source>
</evidence>
<protein>
    <submittedName>
        <fullName evidence="2">GNAT family N-acetyltransferase</fullName>
    </submittedName>
</protein>
<dbReference type="RefSeq" id="WP_279525006.1">
    <property type="nucleotide sequence ID" value="NZ_JARVII010000028.1"/>
</dbReference>
<accession>A0AAW6RP93</accession>
<reference evidence="2 3" key="1">
    <citation type="submission" date="2023-04" db="EMBL/GenBank/DDBJ databases">
        <title>Ottowia paracancer sp. nov., isolated from human stomach.</title>
        <authorList>
            <person name="Song Y."/>
        </authorList>
    </citation>
    <scope>NUCLEOTIDE SEQUENCE [LARGE SCALE GENOMIC DNA]</scope>
    <source>
        <strain evidence="2 3">10c7w1</strain>
    </source>
</reference>
<dbReference type="GO" id="GO:0016747">
    <property type="term" value="F:acyltransferase activity, transferring groups other than amino-acyl groups"/>
    <property type="evidence" value="ECO:0007669"/>
    <property type="project" value="InterPro"/>
</dbReference>
<evidence type="ECO:0000313" key="3">
    <source>
        <dbReference type="Proteomes" id="UP001237156"/>
    </source>
</evidence>
<dbReference type="EMBL" id="JARVII010000028">
    <property type="protein sequence ID" value="MDG9700251.1"/>
    <property type="molecule type" value="Genomic_DNA"/>
</dbReference>
<sequence>MTALPVIRKARCVQGRTLLLRDACEADAPFIHTLRSDPVRARHLSAVPPQVQAQADWLRRYAGSQGQAYFVIADGQNGAPLGTVRLYDARGTAFCWGSWLLLPGLPARCGIESALMVYHYALWLGFDSAWFEVRQENASVWRFHENFGARRTGAANGHYQYELPPAALQAALQKYRRYLPDGIRVLEPVHDLTMKGESAAQ</sequence>
<dbReference type="AlphaFoldDB" id="A0AAW6RP93"/>
<dbReference type="InterPro" id="IPR000182">
    <property type="entry name" value="GNAT_dom"/>
</dbReference>
<dbReference type="Pfam" id="PF13302">
    <property type="entry name" value="Acetyltransf_3"/>
    <property type="match status" value="1"/>
</dbReference>
<comment type="caution">
    <text evidence="2">The sequence shown here is derived from an EMBL/GenBank/DDBJ whole genome shotgun (WGS) entry which is preliminary data.</text>
</comment>
<keyword evidence="3" id="KW-1185">Reference proteome</keyword>
<organism evidence="2 3">
    <name type="scientific">Ottowia cancrivicina</name>
    <dbReference type="NCBI Taxonomy" id="3040346"/>
    <lineage>
        <taxon>Bacteria</taxon>
        <taxon>Pseudomonadati</taxon>
        <taxon>Pseudomonadota</taxon>
        <taxon>Betaproteobacteria</taxon>
        <taxon>Burkholderiales</taxon>
        <taxon>Comamonadaceae</taxon>
        <taxon>Ottowia</taxon>
    </lineage>
</organism>
<dbReference type="Proteomes" id="UP001237156">
    <property type="component" value="Unassembled WGS sequence"/>
</dbReference>
<evidence type="ECO:0000313" key="2">
    <source>
        <dbReference type="EMBL" id="MDG9700251.1"/>
    </source>
</evidence>
<dbReference type="Gene3D" id="3.40.630.30">
    <property type="match status" value="1"/>
</dbReference>